<sequence length="266" mass="28848">MAAFAALEAAVVIQRAVISKKAGEFNEKLKTVDVDISSRINPAVNDYIVKYKANNNFIASKAPAGLDTRTCRSLLLQFMAEVEKREGKIDAAKFRKYAESARILYNSKEIDGVYDALGELNLSGKTDKDIQKFLGVLKGLNYSGTALSIIRGASIAIMYYKLNIARNTIEVNAKAAGFEVVEVESSVFGMLDALGKFVAVVAVVMSVVDAVLGIIDIIDVVEQTKKMCDELGGSIKDAYKSYFKGIKTAAQQYKAATTKTETKPAT</sequence>
<dbReference type="AlphaFoldDB" id="A0AAN8RHN0"/>
<proteinExistence type="predicted"/>
<comment type="caution">
    <text evidence="1">The sequence shown here is derived from an EMBL/GenBank/DDBJ whole genome shotgun (WGS) entry which is preliminary data.</text>
</comment>
<organism evidence="1 2">
    <name type="scientific">Orbilia javanica</name>
    <dbReference type="NCBI Taxonomy" id="47235"/>
    <lineage>
        <taxon>Eukaryota</taxon>
        <taxon>Fungi</taxon>
        <taxon>Dikarya</taxon>
        <taxon>Ascomycota</taxon>
        <taxon>Pezizomycotina</taxon>
        <taxon>Orbiliomycetes</taxon>
        <taxon>Orbiliales</taxon>
        <taxon>Orbiliaceae</taxon>
        <taxon>Orbilia</taxon>
    </lineage>
</organism>
<dbReference type="EMBL" id="JAVHNR010000004">
    <property type="protein sequence ID" value="KAK6344770.1"/>
    <property type="molecule type" value="Genomic_DNA"/>
</dbReference>
<evidence type="ECO:0000313" key="1">
    <source>
        <dbReference type="EMBL" id="KAK6344770.1"/>
    </source>
</evidence>
<gene>
    <name evidence="1" type="ORF">TWF718_006727</name>
</gene>
<dbReference type="Proteomes" id="UP001313282">
    <property type="component" value="Unassembled WGS sequence"/>
</dbReference>
<keyword evidence="2" id="KW-1185">Reference proteome</keyword>
<name>A0AAN8RHN0_9PEZI</name>
<protein>
    <submittedName>
        <fullName evidence="1">Uncharacterized protein</fullName>
    </submittedName>
</protein>
<reference evidence="1 2" key="1">
    <citation type="submission" date="2019-10" db="EMBL/GenBank/DDBJ databases">
        <authorList>
            <person name="Palmer J.M."/>
        </authorList>
    </citation>
    <scope>NUCLEOTIDE SEQUENCE [LARGE SCALE GENOMIC DNA]</scope>
    <source>
        <strain evidence="1 2">TWF718</strain>
    </source>
</reference>
<accession>A0AAN8RHN0</accession>
<evidence type="ECO:0000313" key="2">
    <source>
        <dbReference type="Proteomes" id="UP001313282"/>
    </source>
</evidence>